<dbReference type="InterPro" id="IPR050796">
    <property type="entry name" value="SCF_F-box_component"/>
</dbReference>
<dbReference type="Proteomes" id="UP000634136">
    <property type="component" value="Unassembled WGS sequence"/>
</dbReference>
<dbReference type="AlphaFoldDB" id="A0A835CK57"/>
<evidence type="ECO:0000313" key="2">
    <source>
        <dbReference type="EMBL" id="KAF7845309.1"/>
    </source>
</evidence>
<feature type="domain" description="F-box associated beta-propeller type 1" evidence="1">
    <location>
        <begin position="38"/>
        <end position="137"/>
    </location>
</feature>
<dbReference type="InterPro" id="IPR017451">
    <property type="entry name" value="F-box-assoc_interact_dom"/>
</dbReference>
<evidence type="ECO:0000313" key="3">
    <source>
        <dbReference type="Proteomes" id="UP000634136"/>
    </source>
</evidence>
<accession>A0A835CK57</accession>
<name>A0A835CK57_9FABA</name>
<organism evidence="2 3">
    <name type="scientific">Senna tora</name>
    <dbReference type="NCBI Taxonomy" id="362788"/>
    <lineage>
        <taxon>Eukaryota</taxon>
        <taxon>Viridiplantae</taxon>
        <taxon>Streptophyta</taxon>
        <taxon>Embryophyta</taxon>
        <taxon>Tracheophyta</taxon>
        <taxon>Spermatophyta</taxon>
        <taxon>Magnoliopsida</taxon>
        <taxon>eudicotyledons</taxon>
        <taxon>Gunneridae</taxon>
        <taxon>Pentapetalae</taxon>
        <taxon>rosids</taxon>
        <taxon>fabids</taxon>
        <taxon>Fabales</taxon>
        <taxon>Fabaceae</taxon>
        <taxon>Caesalpinioideae</taxon>
        <taxon>Cassia clade</taxon>
        <taxon>Senna</taxon>
    </lineage>
</organism>
<dbReference type="NCBIfam" id="TIGR01640">
    <property type="entry name" value="F_box_assoc_1"/>
    <property type="match status" value="1"/>
</dbReference>
<comment type="caution">
    <text evidence="2">The sequence shown here is derived from an EMBL/GenBank/DDBJ whole genome shotgun (WGS) entry which is preliminary data.</text>
</comment>
<keyword evidence="3" id="KW-1185">Reference proteome</keyword>
<sequence length="267" mass="30736">MMGISLSSVLAVDYYVFPITHHHILPLPFFGTHPFENMTEDFKVVRFVSLYDDQDTHPQVEVYSLASGSWKSVTNSSSRAIPNYFTDWDAHSSPAQIVIRGVIHWVVSQKSSNGETHKFILSFDLRKETFGELMLPKVVRELCRSEASILQGDCCNTRLNYKWEKHCFRFFRKFLKMKKKDGSFGDEDRWEKVFRFDSRCCYGCVKNIVGLKTNGEVFLELLSGRLLLVRKIATHMLSTTSCKDTSVGCFVESLFLLSKQNNAFSYT</sequence>
<dbReference type="PANTHER" id="PTHR31672:SF10">
    <property type="entry name" value="F-BOX DOMAIN-CONTAINING PROTEIN"/>
    <property type="match status" value="1"/>
</dbReference>
<dbReference type="EMBL" id="JAAIUW010000001">
    <property type="protein sequence ID" value="KAF7845309.1"/>
    <property type="molecule type" value="Genomic_DNA"/>
</dbReference>
<gene>
    <name evidence="2" type="ORF">G2W53_002214</name>
</gene>
<evidence type="ECO:0000259" key="1">
    <source>
        <dbReference type="Pfam" id="PF07734"/>
    </source>
</evidence>
<protein>
    <submittedName>
        <fullName evidence="2">F-box/kelch-repeat protein</fullName>
    </submittedName>
</protein>
<dbReference type="OrthoDB" id="5314306at2759"/>
<dbReference type="PANTHER" id="PTHR31672">
    <property type="entry name" value="BNACNNG10540D PROTEIN"/>
    <property type="match status" value="1"/>
</dbReference>
<reference evidence="2" key="1">
    <citation type="submission" date="2020-09" db="EMBL/GenBank/DDBJ databases">
        <title>Genome-Enabled Discovery of Anthraquinone Biosynthesis in Senna tora.</title>
        <authorList>
            <person name="Kang S.-H."/>
            <person name="Pandey R.P."/>
            <person name="Lee C.-M."/>
            <person name="Sim J.-S."/>
            <person name="Jeong J.-T."/>
            <person name="Choi B.-S."/>
            <person name="Jung M."/>
            <person name="Ginzburg D."/>
            <person name="Zhao K."/>
            <person name="Won S.Y."/>
            <person name="Oh T.-J."/>
            <person name="Yu Y."/>
            <person name="Kim N.-H."/>
            <person name="Lee O.R."/>
            <person name="Lee T.-H."/>
            <person name="Bashyal P."/>
            <person name="Kim T.-S."/>
            <person name="Lee W.-H."/>
            <person name="Kawkins C."/>
            <person name="Kim C.-K."/>
            <person name="Kim J.S."/>
            <person name="Ahn B.O."/>
            <person name="Rhee S.Y."/>
            <person name="Sohng J.K."/>
        </authorList>
    </citation>
    <scope>NUCLEOTIDE SEQUENCE</scope>
    <source>
        <tissue evidence="2">Leaf</tissue>
    </source>
</reference>
<dbReference type="Pfam" id="PF07734">
    <property type="entry name" value="FBA_1"/>
    <property type="match status" value="1"/>
</dbReference>
<dbReference type="InterPro" id="IPR006527">
    <property type="entry name" value="F-box-assoc_dom_typ1"/>
</dbReference>
<proteinExistence type="predicted"/>